<gene>
    <name evidence="4" type="ORF">PAC_17673</name>
</gene>
<dbReference type="OrthoDB" id="74360at2759"/>
<dbReference type="GO" id="GO:0050660">
    <property type="term" value="F:flavin adenine dinucleotide binding"/>
    <property type="evidence" value="ECO:0007669"/>
    <property type="project" value="InterPro"/>
</dbReference>
<protein>
    <submittedName>
        <fullName evidence="4">Related to monooxygenase</fullName>
    </submittedName>
</protein>
<sequence length="631" mass="70261">MGSIAIEPTNGVPSAERVERGSFPLAFAKLPHVKESGPVDADSVAANWVEAFNKTIGSADLSTLSELFLEESYWRDQLCLSWDLHTLHGPSKIVELLKNSKGSRIKSLALDKTSSVRSPQTSRLGSDAKFPNVQAFLKVETDFGKGQGLVRLVNEGGKWKAFILFTFLKELTGHEEGVGRRRPLGAEHGGHTSKENWLDQRKSEENFENGEEPTVLIVGAGQNGLSAAARLKMLGIKSLIVDREERIGDNWRSRYHRLCLHDCVWFDHLPYLPFPESWPIFTPKDKLGDWFESYVKLLDLNAWVRTTVTKSSWDDASGKWTISLERRVGDTTETRVVHPKHVILATGHSGEANFPVINGMSSFKGKVFHSSKFLGATPAQGQNKRAIIVGCCNSGHDIAQDLYENGYDVTMVQRSSTLVLNSETNLMHMSGLYGEDSPPTADADVLNWSTPLPIVGTLNKDMTRLQEKDDAATLRGLEKAGFKLDSGPGNSGLWIKYLQRGGGYYIDVGCSQLIIDGKIKVKQGCEISEILPDGVVFSDGQKLEADEIIFATGYQNMRTQARTIFGDKLYNQVKDVWGLDEEGELRTMWRKSGHPGFWFMGGNLAMCRWFSRTLALQIKGLEEGLYKYEDF</sequence>
<evidence type="ECO:0000256" key="2">
    <source>
        <dbReference type="ARBA" id="ARBA00022827"/>
    </source>
</evidence>
<evidence type="ECO:0000313" key="4">
    <source>
        <dbReference type="EMBL" id="CZR67774.1"/>
    </source>
</evidence>
<evidence type="ECO:0000256" key="1">
    <source>
        <dbReference type="ARBA" id="ARBA00022630"/>
    </source>
</evidence>
<dbReference type="InterPro" id="IPR036188">
    <property type="entry name" value="FAD/NAD-bd_sf"/>
</dbReference>
<dbReference type="Pfam" id="PF00743">
    <property type="entry name" value="FMO-like"/>
    <property type="match status" value="1"/>
</dbReference>
<dbReference type="GO" id="GO:0050661">
    <property type="term" value="F:NADP binding"/>
    <property type="evidence" value="ECO:0007669"/>
    <property type="project" value="InterPro"/>
</dbReference>
<accession>A0A1L7XRW1</accession>
<dbReference type="GO" id="GO:0004499">
    <property type="term" value="F:N,N-dimethylaniline monooxygenase activity"/>
    <property type="evidence" value="ECO:0007669"/>
    <property type="project" value="InterPro"/>
</dbReference>
<dbReference type="AlphaFoldDB" id="A0A1L7XRW1"/>
<organism evidence="4 5">
    <name type="scientific">Phialocephala subalpina</name>
    <dbReference type="NCBI Taxonomy" id="576137"/>
    <lineage>
        <taxon>Eukaryota</taxon>
        <taxon>Fungi</taxon>
        <taxon>Dikarya</taxon>
        <taxon>Ascomycota</taxon>
        <taxon>Pezizomycotina</taxon>
        <taxon>Leotiomycetes</taxon>
        <taxon>Helotiales</taxon>
        <taxon>Mollisiaceae</taxon>
        <taxon>Phialocephala</taxon>
        <taxon>Phialocephala fortinii species complex</taxon>
    </lineage>
</organism>
<dbReference type="InterPro" id="IPR050982">
    <property type="entry name" value="Auxin_biosynth/cation_transpt"/>
</dbReference>
<dbReference type="PANTHER" id="PTHR43539">
    <property type="entry name" value="FLAVIN-BINDING MONOOXYGENASE-LIKE PROTEIN (AFU_ORTHOLOGUE AFUA_4G09220)"/>
    <property type="match status" value="1"/>
</dbReference>
<keyword evidence="3" id="KW-0560">Oxidoreductase</keyword>
<dbReference type="EMBL" id="FJOG01000047">
    <property type="protein sequence ID" value="CZR67774.1"/>
    <property type="molecule type" value="Genomic_DNA"/>
</dbReference>
<keyword evidence="2" id="KW-0274">FAD</keyword>
<dbReference type="InterPro" id="IPR020946">
    <property type="entry name" value="Flavin_mOase-like"/>
</dbReference>
<dbReference type="PANTHER" id="PTHR43539:SF68">
    <property type="entry name" value="FLAVIN-BINDING MONOOXYGENASE-LIKE PROTEIN (AFU_ORTHOLOGUE AFUA_4G09220)"/>
    <property type="match status" value="1"/>
</dbReference>
<keyword evidence="1" id="KW-0285">Flavoprotein</keyword>
<reference evidence="4 5" key="1">
    <citation type="submission" date="2016-03" db="EMBL/GenBank/DDBJ databases">
        <authorList>
            <person name="Ploux O."/>
        </authorList>
    </citation>
    <scope>NUCLEOTIDE SEQUENCE [LARGE SCALE GENOMIC DNA]</scope>
    <source>
        <strain evidence="4 5">UAMH 11012</strain>
    </source>
</reference>
<keyword evidence="5" id="KW-1185">Reference proteome</keyword>
<dbReference type="Gene3D" id="3.50.50.60">
    <property type="entry name" value="FAD/NAD(P)-binding domain"/>
    <property type="match status" value="2"/>
</dbReference>
<name>A0A1L7XRW1_9HELO</name>
<dbReference type="Proteomes" id="UP000184330">
    <property type="component" value="Unassembled WGS sequence"/>
</dbReference>
<dbReference type="SUPFAM" id="SSF51905">
    <property type="entry name" value="FAD/NAD(P)-binding domain"/>
    <property type="match status" value="1"/>
</dbReference>
<keyword evidence="4" id="KW-0503">Monooxygenase</keyword>
<evidence type="ECO:0000313" key="5">
    <source>
        <dbReference type="Proteomes" id="UP000184330"/>
    </source>
</evidence>
<evidence type="ECO:0000256" key="3">
    <source>
        <dbReference type="ARBA" id="ARBA00023002"/>
    </source>
</evidence>
<proteinExistence type="predicted"/>